<dbReference type="AlphaFoldDB" id="A0AAW0LJY4"/>
<dbReference type="PANTHER" id="PTHR31642">
    <property type="entry name" value="TRICHOTHECENE 3-O-ACETYLTRANSFERASE"/>
    <property type="match status" value="1"/>
</dbReference>
<dbReference type="Proteomes" id="UP000237347">
    <property type="component" value="Unassembled WGS sequence"/>
</dbReference>
<organism evidence="2 3">
    <name type="scientific">Quercus suber</name>
    <name type="common">Cork oak</name>
    <dbReference type="NCBI Taxonomy" id="58331"/>
    <lineage>
        <taxon>Eukaryota</taxon>
        <taxon>Viridiplantae</taxon>
        <taxon>Streptophyta</taxon>
        <taxon>Embryophyta</taxon>
        <taxon>Tracheophyta</taxon>
        <taxon>Spermatophyta</taxon>
        <taxon>Magnoliopsida</taxon>
        <taxon>eudicotyledons</taxon>
        <taxon>Gunneridae</taxon>
        <taxon>Pentapetalae</taxon>
        <taxon>rosids</taxon>
        <taxon>fabids</taxon>
        <taxon>Fagales</taxon>
        <taxon>Fagaceae</taxon>
        <taxon>Quercus</taxon>
    </lineage>
</organism>
<evidence type="ECO:0000313" key="3">
    <source>
        <dbReference type="Proteomes" id="UP000237347"/>
    </source>
</evidence>
<dbReference type="Pfam" id="PF02458">
    <property type="entry name" value="Transferase"/>
    <property type="match status" value="1"/>
</dbReference>
<gene>
    <name evidence="2" type="primary">BAT1_1</name>
    <name evidence="2" type="ORF">CFP56_043681</name>
</gene>
<protein>
    <submittedName>
        <fullName evidence="2">Brassinosteroid-related acyltransferase 1</fullName>
    </submittedName>
</protein>
<comment type="caution">
    <text evidence="2">The sequence shown here is derived from an EMBL/GenBank/DDBJ whole genome shotgun (WGS) entry which is preliminary data.</text>
</comment>
<name>A0AAW0LJY4_QUESU</name>
<dbReference type="InterPro" id="IPR050317">
    <property type="entry name" value="Plant_Fungal_Acyltransferase"/>
</dbReference>
<dbReference type="Gene3D" id="3.30.559.10">
    <property type="entry name" value="Chloramphenicol acetyltransferase-like domain"/>
    <property type="match status" value="1"/>
</dbReference>
<evidence type="ECO:0000313" key="2">
    <source>
        <dbReference type="EMBL" id="KAK7850783.1"/>
    </source>
</evidence>
<proteinExistence type="inferred from homology"/>
<dbReference type="PANTHER" id="PTHR31642:SF299">
    <property type="entry name" value="OS02G0653400 PROTEIN"/>
    <property type="match status" value="1"/>
</dbReference>
<evidence type="ECO:0000256" key="1">
    <source>
        <dbReference type="ARBA" id="ARBA00009861"/>
    </source>
</evidence>
<reference evidence="2 3" key="1">
    <citation type="journal article" date="2018" name="Sci. Data">
        <title>The draft genome sequence of cork oak.</title>
        <authorList>
            <person name="Ramos A.M."/>
            <person name="Usie A."/>
            <person name="Barbosa P."/>
            <person name="Barros P.M."/>
            <person name="Capote T."/>
            <person name="Chaves I."/>
            <person name="Simoes F."/>
            <person name="Abreu I."/>
            <person name="Carrasquinho I."/>
            <person name="Faro C."/>
            <person name="Guimaraes J.B."/>
            <person name="Mendonca D."/>
            <person name="Nobrega F."/>
            <person name="Rodrigues L."/>
            <person name="Saibo N.J.M."/>
            <person name="Varela M.C."/>
            <person name="Egas C."/>
            <person name="Matos J."/>
            <person name="Miguel C.M."/>
            <person name="Oliveira M.M."/>
            <person name="Ricardo C.P."/>
            <person name="Goncalves S."/>
        </authorList>
    </citation>
    <scope>NUCLEOTIDE SEQUENCE [LARGE SCALE GENOMIC DNA]</scope>
    <source>
        <strain evidence="3">cv. HL8</strain>
    </source>
</reference>
<dbReference type="GO" id="GO:0016747">
    <property type="term" value="F:acyltransferase activity, transferring groups other than amino-acyl groups"/>
    <property type="evidence" value="ECO:0007669"/>
    <property type="project" value="TreeGrafter"/>
</dbReference>
<accession>A0AAW0LJY4</accession>
<sequence length="202" mass="22706">MASPKQIVSNDGGVRLIETQVAVTLSVFLELKEKEEAEAQLVFWNDIDEHDPQFSPLFYVQVTNFQYGGYSIGISCSILLADLMVKEKFLTSWANIHNNILSSNNELKKPFFYLPNLKGMVEYYSKHKHVKPQLSIKTQVTCAGWDEYLGAKEVAFREGNKPINVSYWIGSVLDGLVMAMPPPNQATHGVNILVAIPNENEL</sequence>
<keyword evidence="2" id="KW-0808">Transferase</keyword>
<keyword evidence="2" id="KW-0012">Acyltransferase</keyword>
<dbReference type="InterPro" id="IPR023213">
    <property type="entry name" value="CAT-like_dom_sf"/>
</dbReference>
<dbReference type="EMBL" id="PKMF04000095">
    <property type="protein sequence ID" value="KAK7850783.1"/>
    <property type="molecule type" value="Genomic_DNA"/>
</dbReference>
<keyword evidence="3" id="KW-1185">Reference proteome</keyword>
<comment type="similarity">
    <text evidence="1">Belongs to the plant acyltransferase family.</text>
</comment>